<evidence type="ECO:0000313" key="1">
    <source>
        <dbReference type="EMBL" id="AMO97319.1"/>
    </source>
</evidence>
<organism evidence="1">
    <name type="scientific">Collimonas fungivorans</name>
    <dbReference type="NCBI Taxonomy" id="158899"/>
    <lineage>
        <taxon>Bacteria</taxon>
        <taxon>Pseudomonadati</taxon>
        <taxon>Pseudomonadota</taxon>
        <taxon>Betaproteobacteria</taxon>
        <taxon>Burkholderiales</taxon>
        <taxon>Oxalobacteraceae</taxon>
        <taxon>Collimonas</taxon>
    </lineage>
</organism>
<dbReference type="Proteomes" id="UP000072421">
    <property type="component" value="Chromosome"/>
</dbReference>
<dbReference type="EMBL" id="CP013232">
    <property type="protein sequence ID" value="AMO97319.1"/>
    <property type="molecule type" value="Genomic_DNA"/>
</dbReference>
<reference evidence="1 2" key="1">
    <citation type="submission" date="2015-11" db="EMBL/GenBank/DDBJ databases">
        <title>Exploring the genomic traits of fungus-feeding bacterial genus Collimonas.</title>
        <authorList>
            <person name="Song C."/>
            <person name="Schmidt R."/>
            <person name="de Jager V."/>
            <person name="Krzyzanowska D."/>
            <person name="Jongedijk E."/>
            <person name="Cankar K."/>
            <person name="Beekwilder J."/>
            <person name="van Veen A."/>
            <person name="de Boer W."/>
            <person name="van Veen J.A."/>
            <person name="Garbeva P."/>
        </authorList>
    </citation>
    <scope>NUCLEOTIDE SEQUENCE [LARGE SCALE GENOMIC DNA]</scope>
    <source>
        <strain evidence="1 2">Ter6</strain>
    </source>
</reference>
<gene>
    <name evidence="1" type="ORF">CFter6_4736</name>
</gene>
<sequence length="37" mass="3984">MGNISRTLPMMHMGKVASGEMDFWGTGIAAADLDSRK</sequence>
<dbReference type="PATRIC" id="fig|158899.10.peg.4680"/>
<evidence type="ECO:0000313" key="2">
    <source>
        <dbReference type="Proteomes" id="UP000072421"/>
    </source>
</evidence>
<dbReference type="AlphaFoldDB" id="A0A127PHM5"/>
<proteinExistence type="predicted"/>
<name>A0A127PHM5_9BURK</name>
<accession>A0A127PHM5</accession>
<protein>
    <submittedName>
        <fullName evidence="1">Uncharacterized protein</fullName>
    </submittedName>
</protein>